<dbReference type="Proteomes" id="UP000789702">
    <property type="component" value="Unassembled WGS sequence"/>
</dbReference>
<dbReference type="EMBL" id="CAJVPU010005622">
    <property type="protein sequence ID" value="CAG8550396.1"/>
    <property type="molecule type" value="Genomic_DNA"/>
</dbReference>
<comment type="caution">
    <text evidence="1">The sequence shown here is derived from an EMBL/GenBank/DDBJ whole genome shotgun (WGS) entry which is preliminary data.</text>
</comment>
<reference evidence="1" key="1">
    <citation type="submission" date="2021-06" db="EMBL/GenBank/DDBJ databases">
        <authorList>
            <person name="Kallberg Y."/>
            <person name="Tangrot J."/>
            <person name="Rosling A."/>
        </authorList>
    </citation>
    <scope>NUCLEOTIDE SEQUENCE</scope>
    <source>
        <strain evidence="1">IL203A</strain>
    </source>
</reference>
<evidence type="ECO:0000313" key="1">
    <source>
        <dbReference type="EMBL" id="CAG8550396.1"/>
    </source>
</evidence>
<organism evidence="1 2">
    <name type="scientific">Dentiscutata heterogama</name>
    <dbReference type="NCBI Taxonomy" id="1316150"/>
    <lineage>
        <taxon>Eukaryota</taxon>
        <taxon>Fungi</taxon>
        <taxon>Fungi incertae sedis</taxon>
        <taxon>Mucoromycota</taxon>
        <taxon>Glomeromycotina</taxon>
        <taxon>Glomeromycetes</taxon>
        <taxon>Diversisporales</taxon>
        <taxon>Gigasporaceae</taxon>
        <taxon>Dentiscutata</taxon>
    </lineage>
</organism>
<evidence type="ECO:0000313" key="2">
    <source>
        <dbReference type="Proteomes" id="UP000789702"/>
    </source>
</evidence>
<name>A0ACA9LZE2_9GLOM</name>
<gene>
    <name evidence="1" type="ORF">DHETER_LOCUS5201</name>
</gene>
<sequence length="41" mass="4758">MPNLEKRAQNINPKDKMTAQEIHMELKEFTQSGEINNDNIS</sequence>
<accession>A0ACA9LZE2</accession>
<protein>
    <submittedName>
        <fullName evidence="1">10410_t:CDS:1</fullName>
    </submittedName>
</protein>
<keyword evidence="2" id="KW-1185">Reference proteome</keyword>
<proteinExistence type="predicted"/>